<accession>A0A6P7FMX8</accession>
<dbReference type="InParanoid" id="A0A6P7FMX8"/>
<protein>
    <submittedName>
        <fullName evidence="2">Uncharacterized protein LOC114329463</fullName>
    </submittedName>
</protein>
<dbReference type="OrthoDB" id="5835829at2759"/>
<dbReference type="AlphaFoldDB" id="A0A6P7FMX8"/>
<feature type="non-terminal residue" evidence="2">
    <location>
        <position position="167"/>
    </location>
</feature>
<proteinExistence type="predicted"/>
<feature type="region of interest" description="Disordered" evidence="1">
    <location>
        <begin position="75"/>
        <end position="98"/>
    </location>
</feature>
<sequence length="167" mass="18671">MKLQISIFLRMCIYLQIMSGKPLNSQSQQLVLNLCEYFEMEKINGGPLEPLSSVQERVAAALKISRKTISVIKKRKENNPVLPKPEKSKPRSKSKTTDLPEAPVVRCYNVLIVFPGLSHSHFKLGNALGRALAESGHEVTMISPFEDKNPPSGYSEVMLTGFLEKKD</sequence>
<evidence type="ECO:0000313" key="2">
    <source>
        <dbReference type="RefSeq" id="XP_028134380.1"/>
    </source>
</evidence>
<gene>
    <name evidence="2" type="primary">LOC114329463</name>
</gene>
<dbReference type="SUPFAM" id="SSF53756">
    <property type="entry name" value="UDP-Glycosyltransferase/glycogen phosphorylase"/>
    <property type="match status" value="1"/>
</dbReference>
<reference evidence="2" key="1">
    <citation type="submission" date="2025-08" db="UniProtKB">
        <authorList>
            <consortium name="RefSeq"/>
        </authorList>
    </citation>
    <scope>IDENTIFICATION</scope>
    <source>
        <tissue evidence="2">Whole insect</tissue>
    </source>
</reference>
<organism evidence="2">
    <name type="scientific">Diabrotica virgifera virgifera</name>
    <name type="common">western corn rootworm</name>
    <dbReference type="NCBI Taxonomy" id="50390"/>
    <lineage>
        <taxon>Eukaryota</taxon>
        <taxon>Metazoa</taxon>
        <taxon>Ecdysozoa</taxon>
        <taxon>Arthropoda</taxon>
        <taxon>Hexapoda</taxon>
        <taxon>Insecta</taxon>
        <taxon>Pterygota</taxon>
        <taxon>Neoptera</taxon>
        <taxon>Endopterygota</taxon>
        <taxon>Coleoptera</taxon>
        <taxon>Polyphaga</taxon>
        <taxon>Cucujiformia</taxon>
        <taxon>Chrysomeloidea</taxon>
        <taxon>Chrysomelidae</taxon>
        <taxon>Galerucinae</taxon>
        <taxon>Diabroticina</taxon>
        <taxon>Diabroticites</taxon>
        <taxon>Diabrotica</taxon>
    </lineage>
</organism>
<dbReference type="RefSeq" id="XP_028134380.1">
    <property type="nucleotide sequence ID" value="XM_028278579.1"/>
</dbReference>
<evidence type="ECO:0000256" key="1">
    <source>
        <dbReference type="SAM" id="MobiDB-lite"/>
    </source>
</evidence>
<name>A0A6P7FMX8_DIAVI</name>